<dbReference type="EMBL" id="LBHU01000003">
    <property type="protein sequence ID" value="KLI63192.1"/>
    <property type="molecule type" value="Genomic_DNA"/>
</dbReference>
<organism evidence="1 2">
    <name type="scientific">Aurantiacibacter marinus</name>
    <dbReference type="NCBI Taxonomy" id="874156"/>
    <lineage>
        <taxon>Bacteria</taxon>
        <taxon>Pseudomonadati</taxon>
        <taxon>Pseudomonadota</taxon>
        <taxon>Alphaproteobacteria</taxon>
        <taxon>Sphingomonadales</taxon>
        <taxon>Erythrobacteraceae</taxon>
        <taxon>Aurantiacibacter</taxon>
    </lineage>
</organism>
<evidence type="ECO:0000313" key="1">
    <source>
        <dbReference type="EMBL" id="KLI63192.1"/>
    </source>
</evidence>
<dbReference type="STRING" id="874156.GCA_001021555_02242"/>
<sequence>MTKFTEISANSSAETVLDRRKFLAGIGAGGALLALPGCESLGGFSMVDAVRRLLYLSSERAFTRLTAPGGFWDQQVAQIGLSNMLGTRGGIVSSILTSTIFKDRLEDAFADIAVEGAERAAPIVTDAVRLIGIQNAIALINGGPTAATGFLRESMGTTLVEAMVPELGQAMRIASEPLVGELLAGLTGINISGVAQNISTTVDNAIWSEMGVEESAIRANPRATNDPLLIGVLGAGRLL</sequence>
<name>A0A0H0XMK1_9SPHN</name>
<dbReference type="Proteomes" id="UP000053455">
    <property type="component" value="Unassembled WGS sequence"/>
</dbReference>
<dbReference type="PROSITE" id="PS51318">
    <property type="entry name" value="TAT"/>
    <property type="match status" value="1"/>
</dbReference>
<dbReference type="RefSeq" id="WP_047094085.1">
    <property type="nucleotide sequence ID" value="NZ_LBHU01000003.1"/>
</dbReference>
<comment type="caution">
    <text evidence="1">The sequence shown here is derived from an EMBL/GenBank/DDBJ whole genome shotgun (WGS) entry which is preliminary data.</text>
</comment>
<dbReference type="PATRIC" id="fig|874156.12.peg.2250"/>
<dbReference type="OrthoDB" id="9789685at2"/>
<keyword evidence="2" id="KW-1185">Reference proteome</keyword>
<evidence type="ECO:0008006" key="3">
    <source>
        <dbReference type="Google" id="ProtNLM"/>
    </source>
</evidence>
<dbReference type="AlphaFoldDB" id="A0A0H0XMK1"/>
<accession>A0A0H0XMK1</accession>
<dbReference type="Pfam" id="PF13852">
    <property type="entry name" value="DUF4197"/>
    <property type="match status" value="1"/>
</dbReference>
<reference evidence="1 2" key="1">
    <citation type="submission" date="2015-04" db="EMBL/GenBank/DDBJ databases">
        <title>The draft genome sequence of Erythrobacter marinus HWDM-33.</title>
        <authorList>
            <person name="Zhuang L."/>
            <person name="Liu Y."/>
            <person name="Shao Z."/>
        </authorList>
    </citation>
    <scope>NUCLEOTIDE SEQUENCE [LARGE SCALE GENOMIC DNA]</scope>
    <source>
        <strain evidence="1 2">HWDM-33</strain>
    </source>
</reference>
<evidence type="ECO:0000313" key="2">
    <source>
        <dbReference type="Proteomes" id="UP000053455"/>
    </source>
</evidence>
<proteinExistence type="predicted"/>
<dbReference type="InterPro" id="IPR006311">
    <property type="entry name" value="TAT_signal"/>
</dbReference>
<dbReference type="InterPro" id="IPR025245">
    <property type="entry name" value="DUF4197"/>
</dbReference>
<gene>
    <name evidence="1" type="ORF">AAV99_10965</name>
</gene>
<protein>
    <recommendedName>
        <fullName evidence="3">DUF4197 domain-containing protein</fullName>
    </recommendedName>
</protein>